<gene>
    <name evidence="1" type="ORF">CPB84DRAFT_1797090</name>
</gene>
<dbReference type="AlphaFoldDB" id="A0A9P5N8R6"/>
<comment type="caution">
    <text evidence="1">The sequence shown here is derived from an EMBL/GenBank/DDBJ whole genome shotgun (WGS) entry which is preliminary data.</text>
</comment>
<dbReference type="OrthoDB" id="2788229at2759"/>
<protein>
    <submittedName>
        <fullName evidence="1">Uncharacterized protein</fullName>
    </submittedName>
</protein>
<organism evidence="1 2">
    <name type="scientific">Gymnopilus junonius</name>
    <name type="common">Spectacular rustgill mushroom</name>
    <name type="synonym">Gymnopilus spectabilis subsp. junonius</name>
    <dbReference type="NCBI Taxonomy" id="109634"/>
    <lineage>
        <taxon>Eukaryota</taxon>
        <taxon>Fungi</taxon>
        <taxon>Dikarya</taxon>
        <taxon>Basidiomycota</taxon>
        <taxon>Agaricomycotina</taxon>
        <taxon>Agaricomycetes</taxon>
        <taxon>Agaricomycetidae</taxon>
        <taxon>Agaricales</taxon>
        <taxon>Agaricineae</taxon>
        <taxon>Hymenogastraceae</taxon>
        <taxon>Gymnopilus</taxon>
    </lineage>
</organism>
<name>A0A9P5N8R6_GYMJU</name>
<proteinExistence type="predicted"/>
<reference evidence="1" key="1">
    <citation type="submission" date="2020-11" db="EMBL/GenBank/DDBJ databases">
        <authorList>
            <consortium name="DOE Joint Genome Institute"/>
            <person name="Ahrendt S."/>
            <person name="Riley R."/>
            <person name="Andreopoulos W."/>
            <person name="LaButti K."/>
            <person name="Pangilinan J."/>
            <person name="Ruiz-duenas F.J."/>
            <person name="Barrasa J.M."/>
            <person name="Sanchez-Garcia M."/>
            <person name="Camarero S."/>
            <person name="Miyauchi S."/>
            <person name="Serrano A."/>
            <person name="Linde D."/>
            <person name="Babiker R."/>
            <person name="Drula E."/>
            <person name="Ayuso-Fernandez I."/>
            <person name="Pacheco R."/>
            <person name="Padilla G."/>
            <person name="Ferreira P."/>
            <person name="Barriuso J."/>
            <person name="Kellner H."/>
            <person name="Castanera R."/>
            <person name="Alfaro M."/>
            <person name="Ramirez L."/>
            <person name="Pisabarro A.G."/>
            <person name="Kuo A."/>
            <person name="Tritt A."/>
            <person name="Lipzen A."/>
            <person name="He G."/>
            <person name="Yan M."/>
            <person name="Ng V."/>
            <person name="Cullen D."/>
            <person name="Martin F."/>
            <person name="Rosso M.-N."/>
            <person name="Henrissat B."/>
            <person name="Hibbett D."/>
            <person name="Martinez A.T."/>
            <person name="Grigoriev I.V."/>
        </authorList>
    </citation>
    <scope>NUCLEOTIDE SEQUENCE</scope>
    <source>
        <strain evidence="1">AH 44721</strain>
    </source>
</reference>
<accession>A0A9P5N8R6</accession>
<dbReference type="Proteomes" id="UP000724874">
    <property type="component" value="Unassembled WGS sequence"/>
</dbReference>
<dbReference type="EMBL" id="JADNYJ010000205">
    <property type="protein sequence ID" value="KAF8874960.1"/>
    <property type="molecule type" value="Genomic_DNA"/>
</dbReference>
<evidence type="ECO:0000313" key="2">
    <source>
        <dbReference type="Proteomes" id="UP000724874"/>
    </source>
</evidence>
<keyword evidence="2" id="KW-1185">Reference proteome</keyword>
<evidence type="ECO:0000313" key="1">
    <source>
        <dbReference type="EMBL" id="KAF8874960.1"/>
    </source>
</evidence>
<sequence length="418" mass="47063">MALTSAVLANELLDLILDYTADGSPEGQKALLACACVNHALQSMSRKRIFRAVKVSYESLYDSDVNIVLVDAVGTTGAKFRDLIAASPEIGAYVQELQVDVVSRKDPAAKLKKFAVRSSLVVHRWSTFERRTQQFFIDVISHIQELDLQLFELFPISSFFGRNNLRSLRVPSLVWDPDDTKQTPTSKVVLDFLDVGYGSGSPVDINSCFASPWSPFSISQLRTLRLSNPYFMDFEINELLALCSNTLESLTLEVDIFGHYNIPLPPEFPKLSSLQMLRHLTIKSAIHGYVYEQPSSHSPRSNNDISHIASMLNSLPTKDHHRRAILRVDIIFAVIDVSKFNITFPLLPWTDFIETLNNPQISCYLNHVNIKIHRFETHGRNGLKRLHDIPTPALCDILDRNEGLKGLRQRGILTCSGN</sequence>